<feature type="active site" description="Proton acceptor" evidence="9">
    <location>
        <position position="49"/>
    </location>
</feature>
<dbReference type="GO" id="GO:0004834">
    <property type="term" value="F:tryptophan synthase activity"/>
    <property type="evidence" value="ECO:0007669"/>
    <property type="project" value="UniProtKB-UniRule"/>
</dbReference>
<keyword evidence="12" id="KW-1185">Reference proteome</keyword>
<dbReference type="InterPro" id="IPR018204">
    <property type="entry name" value="Trp_synthase_alpha_AS"/>
</dbReference>
<dbReference type="NCBIfam" id="TIGR00262">
    <property type="entry name" value="trpA"/>
    <property type="match status" value="1"/>
</dbReference>
<keyword evidence="6 9" id="KW-0057">Aromatic amino acid biosynthesis</keyword>
<dbReference type="Gene3D" id="3.20.20.70">
    <property type="entry name" value="Aldolase class I"/>
    <property type="match status" value="1"/>
</dbReference>
<evidence type="ECO:0000256" key="2">
    <source>
        <dbReference type="ARBA" id="ARBA00004733"/>
    </source>
</evidence>
<keyword evidence="4 9" id="KW-0028">Amino-acid biosynthesis</keyword>
<dbReference type="CDD" id="cd04724">
    <property type="entry name" value="Tryptophan_synthase_alpha"/>
    <property type="match status" value="1"/>
</dbReference>
<dbReference type="EC" id="4.2.1.20" evidence="9"/>
<protein>
    <recommendedName>
        <fullName evidence="9">Tryptophan synthase alpha chain</fullName>
        <ecNumber evidence="9">4.2.1.20</ecNumber>
    </recommendedName>
</protein>
<organism evidence="11 12">
    <name type="scientific">Buchnera aphidicola</name>
    <name type="common">Nipponaphis monzeni</name>
    <dbReference type="NCBI Taxonomy" id="2495405"/>
    <lineage>
        <taxon>Bacteria</taxon>
        <taxon>Pseudomonadati</taxon>
        <taxon>Pseudomonadota</taxon>
        <taxon>Gammaproteobacteria</taxon>
        <taxon>Enterobacterales</taxon>
        <taxon>Erwiniaceae</taxon>
        <taxon>Buchnera</taxon>
    </lineage>
</organism>
<gene>
    <name evidence="9 11" type="primary">trpA</name>
    <name evidence="11" type="ORF">BUCNMO_216</name>
</gene>
<evidence type="ECO:0000256" key="5">
    <source>
        <dbReference type="ARBA" id="ARBA00022822"/>
    </source>
</evidence>
<sequence length="271" mass="30621">MNRYQQLFRLLRKKKEGCLIPFLILGDPSINVSLKIIDNVIFSGADAIEIGIPFSDPLSDGPIIQESNIRAFKSGITLNQCFKMLNYIRLKHPMLPIGLLVYANIIFNYGIEQFYYRCAQSGVDSVLIADVPIEEYSAFKNKACHQKISSVFICPPNANIDLIKKISSYSNSYIYILSCAGVTGYKHIIQSNLKHFVHKFHQLASVPLIQGFGIHTPMQVKNVILSGMSGVICGSVIIRKIEQFYNKNLLMIKKINELIKILKNSTKKYNI</sequence>
<evidence type="ECO:0000256" key="7">
    <source>
        <dbReference type="ARBA" id="ARBA00023239"/>
    </source>
</evidence>
<dbReference type="FunFam" id="3.20.20.70:FF:000037">
    <property type="entry name" value="Tryptophan synthase alpha chain"/>
    <property type="match status" value="1"/>
</dbReference>
<comment type="pathway">
    <text evidence="2 9">Amino-acid biosynthesis; L-tryptophan biosynthesis; L-tryptophan from chorismate: step 5/5.</text>
</comment>
<dbReference type="AlphaFoldDB" id="A0A455TA76"/>
<evidence type="ECO:0000256" key="1">
    <source>
        <dbReference type="ARBA" id="ARBA00003365"/>
    </source>
</evidence>
<dbReference type="SUPFAM" id="SSF51366">
    <property type="entry name" value="Ribulose-phoshate binding barrel"/>
    <property type="match status" value="1"/>
</dbReference>
<comment type="similarity">
    <text evidence="9 10">Belongs to the TrpA family.</text>
</comment>
<dbReference type="InterPro" id="IPR011060">
    <property type="entry name" value="RibuloseP-bd_barrel"/>
</dbReference>
<dbReference type="PANTHER" id="PTHR43406:SF1">
    <property type="entry name" value="TRYPTOPHAN SYNTHASE ALPHA CHAIN, CHLOROPLASTIC"/>
    <property type="match status" value="1"/>
</dbReference>
<evidence type="ECO:0000256" key="9">
    <source>
        <dbReference type="HAMAP-Rule" id="MF_00131"/>
    </source>
</evidence>
<evidence type="ECO:0000256" key="4">
    <source>
        <dbReference type="ARBA" id="ARBA00022605"/>
    </source>
</evidence>
<evidence type="ECO:0000256" key="8">
    <source>
        <dbReference type="ARBA" id="ARBA00049047"/>
    </source>
</evidence>
<feature type="active site" description="Proton acceptor" evidence="9">
    <location>
        <position position="60"/>
    </location>
</feature>
<name>A0A455TA76_9GAMM</name>
<accession>A0A455TA76</accession>
<dbReference type="PANTHER" id="PTHR43406">
    <property type="entry name" value="TRYPTOPHAN SYNTHASE, ALPHA CHAIN"/>
    <property type="match status" value="1"/>
</dbReference>
<dbReference type="OrthoDB" id="9804578at2"/>
<evidence type="ECO:0000313" key="12">
    <source>
        <dbReference type="Proteomes" id="UP000317544"/>
    </source>
</evidence>
<dbReference type="InterPro" id="IPR013785">
    <property type="entry name" value="Aldolase_TIM"/>
</dbReference>
<dbReference type="EMBL" id="AP019379">
    <property type="protein sequence ID" value="BBI01228.1"/>
    <property type="molecule type" value="Genomic_DNA"/>
</dbReference>
<dbReference type="UniPathway" id="UPA00035">
    <property type="reaction ID" value="UER00044"/>
</dbReference>
<keyword evidence="5 9" id="KW-0822">Tryptophan biosynthesis</keyword>
<dbReference type="PROSITE" id="PS00167">
    <property type="entry name" value="TRP_SYNTHASE_ALPHA"/>
    <property type="match status" value="1"/>
</dbReference>
<dbReference type="GO" id="GO:0005829">
    <property type="term" value="C:cytosol"/>
    <property type="evidence" value="ECO:0007669"/>
    <property type="project" value="TreeGrafter"/>
</dbReference>
<comment type="function">
    <text evidence="1 9">The alpha subunit is responsible for the aldol cleavage of indoleglycerol phosphate to indole and glyceraldehyde 3-phosphate.</text>
</comment>
<evidence type="ECO:0000313" key="11">
    <source>
        <dbReference type="EMBL" id="BBI01228.1"/>
    </source>
</evidence>
<keyword evidence="7 9" id="KW-0456">Lyase</keyword>
<dbReference type="InterPro" id="IPR002028">
    <property type="entry name" value="Trp_synthase_suA"/>
</dbReference>
<comment type="subunit">
    <text evidence="3 9">Tetramer of two alpha and two beta chains.</text>
</comment>
<evidence type="ECO:0000256" key="3">
    <source>
        <dbReference type="ARBA" id="ARBA00011270"/>
    </source>
</evidence>
<dbReference type="Pfam" id="PF00290">
    <property type="entry name" value="Trp_syntA"/>
    <property type="match status" value="1"/>
</dbReference>
<proteinExistence type="inferred from homology"/>
<reference evidence="11 12" key="1">
    <citation type="journal article" date="2019" name="Proc. Natl. Acad. Sci. U.S.A.">
        <title>Exaggeration and cooption of innate immunity for social defense.</title>
        <authorList>
            <person name="Kutsukake M."/>
            <person name="Moriyama M."/>
            <person name="Shigenobu S."/>
            <person name="Meng X.-Y."/>
            <person name="Nikoh N."/>
            <person name="Noda C."/>
            <person name="Kobayashi S."/>
            <person name="Fukatsu T."/>
        </authorList>
    </citation>
    <scope>NUCLEOTIDE SEQUENCE [LARGE SCALE GENOMIC DNA]</scope>
    <source>
        <strain evidence="11 12">Nmo</strain>
    </source>
</reference>
<dbReference type="HAMAP" id="MF_00131">
    <property type="entry name" value="Trp_synth_alpha"/>
    <property type="match status" value="1"/>
</dbReference>
<evidence type="ECO:0000256" key="10">
    <source>
        <dbReference type="RuleBase" id="RU003662"/>
    </source>
</evidence>
<dbReference type="RefSeq" id="WP_158344839.1">
    <property type="nucleotide sequence ID" value="NZ_AP019379.1"/>
</dbReference>
<evidence type="ECO:0000256" key="6">
    <source>
        <dbReference type="ARBA" id="ARBA00023141"/>
    </source>
</evidence>
<comment type="catalytic activity">
    <reaction evidence="8 9">
        <text>(1S,2R)-1-C-(indol-3-yl)glycerol 3-phosphate + L-serine = D-glyceraldehyde 3-phosphate + L-tryptophan + H2O</text>
        <dbReference type="Rhea" id="RHEA:10532"/>
        <dbReference type="ChEBI" id="CHEBI:15377"/>
        <dbReference type="ChEBI" id="CHEBI:33384"/>
        <dbReference type="ChEBI" id="CHEBI:57912"/>
        <dbReference type="ChEBI" id="CHEBI:58866"/>
        <dbReference type="ChEBI" id="CHEBI:59776"/>
        <dbReference type="EC" id="4.2.1.20"/>
    </reaction>
</comment>
<dbReference type="Proteomes" id="UP000317544">
    <property type="component" value="Chromosome"/>
</dbReference>